<dbReference type="EMBL" id="CADCWP010000024">
    <property type="protein sequence ID" value="CAA9557957.1"/>
    <property type="molecule type" value="Genomic_DNA"/>
</dbReference>
<organism evidence="2">
    <name type="scientific">uncultured Truepera sp</name>
    <dbReference type="NCBI Taxonomy" id="543023"/>
    <lineage>
        <taxon>Bacteria</taxon>
        <taxon>Thermotogati</taxon>
        <taxon>Deinococcota</taxon>
        <taxon>Deinococci</taxon>
        <taxon>Trueperales</taxon>
        <taxon>Trueperaceae</taxon>
        <taxon>Truepera</taxon>
        <taxon>environmental samples</taxon>
    </lineage>
</organism>
<name>A0A6J4UVN0_9DEIN</name>
<reference evidence="2" key="1">
    <citation type="submission" date="2020-02" db="EMBL/GenBank/DDBJ databases">
        <authorList>
            <person name="Meier V. D."/>
        </authorList>
    </citation>
    <scope>NUCLEOTIDE SEQUENCE</scope>
    <source>
        <strain evidence="2">AVDCRST_MAG86</strain>
    </source>
</reference>
<evidence type="ECO:0000256" key="1">
    <source>
        <dbReference type="SAM" id="MobiDB-lite"/>
    </source>
</evidence>
<sequence length="49" mass="5236">MVMTMRASGPFKVTMEPQTQGASEGPVPGKLLLDKHFHGDLSPLEGQAL</sequence>
<gene>
    <name evidence="2" type="ORF">AVDCRST_MAG86-520</name>
</gene>
<protein>
    <submittedName>
        <fullName evidence="2">Uncharacterized protein</fullName>
    </submittedName>
</protein>
<accession>A0A6J4UVN0</accession>
<evidence type="ECO:0000313" key="2">
    <source>
        <dbReference type="EMBL" id="CAA9557957.1"/>
    </source>
</evidence>
<dbReference type="AlphaFoldDB" id="A0A6J4UVN0"/>
<feature type="region of interest" description="Disordered" evidence="1">
    <location>
        <begin position="1"/>
        <end position="49"/>
    </location>
</feature>
<proteinExistence type="predicted"/>